<feature type="region of interest" description="Disordered" evidence="1">
    <location>
        <begin position="68"/>
        <end position="184"/>
    </location>
</feature>
<feature type="region of interest" description="Disordered" evidence="1">
    <location>
        <begin position="1"/>
        <end position="54"/>
    </location>
</feature>
<dbReference type="PANTHER" id="PTHR22426:SF1">
    <property type="entry name" value="LYSINE-RICH NUCLEOLAR PROTEIN 1"/>
    <property type="match status" value="1"/>
</dbReference>
<evidence type="ECO:0000313" key="3">
    <source>
        <dbReference type="EMBL" id="KAH3830232.1"/>
    </source>
</evidence>
<name>A0A9D4H8I4_DREPO</name>
<protein>
    <recommendedName>
        <fullName evidence="2">Small acidic protein-like domain-containing protein</fullName>
    </recommendedName>
</protein>
<feature type="domain" description="Small acidic protein-like" evidence="2">
    <location>
        <begin position="221"/>
        <end position="301"/>
    </location>
</feature>
<feature type="compositionally biased region" description="Basic and acidic residues" evidence="1">
    <location>
        <begin position="9"/>
        <end position="22"/>
    </location>
</feature>
<gene>
    <name evidence="3" type="ORF">DPMN_103472</name>
</gene>
<reference evidence="3" key="1">
    <citation type="journal article" date="2019" name="bioRxiv">
        <title>The Genome of the Zebra Mussel, Dreissena polymorpha: A Resource for Invasive Species Research.</title>
        <authorList>
            <person name="McCartney M.A."/>
            <person name="Auch B."/>
            <person name="Kono T."/>
            <person name="Mallez S."/>
            <person name="Zhang Y."/>
            <person name="Obille A."/>
            <person name="Becker A."/>
            <person name="Abrahante J.E."/>
            <person name="Garbe J."/>
            <person name="Badalamenti J.P."/>
            <person name="Herman A."/>
            <person name="Mangelson H."/>
            <person name="Liachko I."/>
            <person name="Sullivan S."/>
            <person name="Sone E.D."/>
            <person name="Koren S."/>
            <person name="Silverstein K.A.T."/>
            <person name="Beckman K.B."/>
            <person name="Gohl D.M."/>
        </authorList>
    </citation>
    <scope>NUCLEOTIDE SEQUENCE</scope>
    <source>
        <strain evidence="3">Duluth1</strain>
        <tissue evidence="3">Whole animal</tissue>
    </source>
</reference>
<reference evidence="3" key="2">
    <citation type="submission" date="2020-11" db="EMBL/GenBank/DDBJ databases">
        <authorList>
            <person name="McCartney M.A."/>
            <person name="Auch B."/>
            <person name="Kono T."/>
            <person name="Mallez S."/>
            <person name="Becker A."/>
            <person name="Gohl D.M."/>
            <person name="Silverstein K.A.T."/>
            <person name="Koren S."/>
            <person name="Bechman K.B."/>
            <person name="Herman A."/>
            <person name="Abrahante J.E."/>
            <person name="Garbe J."/>
        </authorList>
    </citation>
    <scope>NUCLEOTIDE SEQUENCE</scope>
    <source>
        <strain evidence="3">Duluth1</strain>
        <tissue evidence="3">Whole animal</tissue>
    </source>
</reference>
<evidence type="ECO:0000259" key="2">
    <source>
        <dbReference type="Pfam" id="PF15477"/>
    </source>
</evidence>
<feature type="compositionally biased region" description="Basic and acidic residues" evidence="1">
    <location>
        <begin position="137"/>
        <end position="146"/>
    </location>
</feature>
<dbReference type="OrthoDB" id="9451331at2759"/>
<evidence type="ECO:0000313" key="4">
    <source>
        <dbReference type="Proteomes" id="UP000828390"/>
    </source>
</evidence>
<comment type="caution">
    <text evidence="3">The sequence shown here is derived from an EMBL/GenBank/DDBJ whole genome shotgun (WGS) entry which is preliminary data.</text>
</comment>
<feature type="compositionally biased region" description="Basic and acidic residues" evidence="1">
    <location>
        <begin position="172"/>
        <end position="184"/>
    </location>
</feature>
<dbReference type="PANTHER" id="PTHR22426">
    <property type="entry name" value="ARGININE_SERINE-RICH COILED-COIL PROTEIN 2"/>
    <property type="match status" value="1"/>
</dbReference>
<dbReference type="InterPro" id="IPR028124">
    <property type="entry name" value="SMAP_dom"/>
</dbReference>
<feature type="compositionally biased region" description="Basic residues" evidence="1">
    <location>
        <begin position="77"/>
        <end position="86"/>
    </location>
</feature>
<feature type="compositionally biased region" description="Basic residues" evidence="1">
    <location>
        <begin position="161"/>
        <end position="171"/>
    </location>
</feature>
<dbReference type="Pfam" id="PF15477">
    <property type="entry name" value="SMAP"/>
    <property type="match status" value="1"/>
</dbReference>
<dbReference type="EMBL" id="JAIWYP010000004">
    <property type="protein sequence ID" value="KAH3830232.1"/>
    <property type="molecule type" value="Genomic_DNA"/>
</dbReference>
<organism evidence="3 4">
    <name type="scientific">Dreissena polymorpha</name>
    <name type="common">Zebra mussel</name>
    <name type="synonym">Mytilus polymorpha</name>
    <dbReference type="NCBI Taxonomy" id="45954"/>
    <lineage>
        <taxon>Eukaryota</taxon>
        <taxon>Metazoa</taxon>
        <taxon>Spiralia</taxon>
        <taxon>Lophotrochozoa</taxon>
        <taxon>Mollusca</taxon>
        <taxon>Bivalvia</taxon>
        <taxon>Autobranchia</taxon>
        <taxon>Heteroconchia</taxon>
        <taxon>Euheterodonta</taxon>
        <taxon>Imparidentia</taxon>
        <taxon>Neoheterodontei</taxon>
        <taxon>Myida</taxon>
        <taxon>Dreissenoidea</taxon>
        <taxon>Dreissenidae</taxon>
        <taxon>Dreissena</taxon>
    </lineage>
</organism>
<feature type="compositionally biased region" description="Polar residues" evidence="1">
    <location>
        <begin position="93"/>
        <end position="102"/>
    </location>
</feature>
<sequence>MGKHKRKHQESSKDEVYVERFNQELQQKCSDMPVTNDPSPEHKHKKKVKKDLDQKDYEVCTVSNLIENVNDFDDKNKKKKKAKKRRREEQTDDASTTPSLNIEDSIMMAGQEEEGIVKKKKKKRKQRGNETVNGIEINERNMDEKQTCVADVSGEATDERKKKKTKRKKKKRTDDESNEKQRKTQFESHVYCNAKTVSSNEDRNHLNTSCNLASATTVGQWGSAEFEDNSRQNKFFRLLGGLKNKDSAVGIQSKFQLGKNSIQSGGGKAMNRTQQETYAKTLETDFQKALTCNVNRGIGLGFAKPASEGKKFHIDVYQSKSIKFDD</sequence>
<proteinExistence type="predicted"/>
<evidence type="ECO:0000256" key="1">
    <source>
        <dbReference type="SAM" id="MobiDB-lite"/>
    </source>
</evidence>
<dbReference type="AlphaFoldDB" id="A0A9D4H8I4"/>
<dbReference type="Proteomes" id="UP000828390">
    <property type="component" value="Unassembled WGS sequence"/>
</dbReference>
<accession>A0A9D4H8I4</accession>
<keyword evidence="4" id="KW-1185">Reference proteome</keyword>